<evidence type="ECO:0000256" key="2">
    <source>
        <dbReference type="ARBA" id="ARBA00022676"/>
    </source>
</evidence>
<proteinExistence type="inferred from homology"/>
<dbReference type="AlphaFoldDB" id="A0AAV1L3K3"/>
<dbReference type="GO" id="GO:0016020">
    <property type="term" value="C:membrane"/>
    <property type="evidence" value="ECO:0007669"/>
    <property type="project" value="UniProtKB-SubCell"/>
</dbReference>
<dbReference type="Proteomes" id="UP001314205">
    <property type="component" value="Unassembled WGS sequence"/>
</dbReference>
<dbReference type="InterPro" id="IPR035595">
    <property type="entry name" value="UDP_glycos_trans_CS"/>
</dbReference>
<keyword evidence="5" id="KW-1133">Transmembrane helix</keyword>
<dbReference type="InterPro" id="IPR002213">
    <property type="entry name" value="UDP_glucos_trans"/>
</dbReference>
<evidence type="ECO:0000256" key="1">
    <source>
        <dbReference type="ARBA" id="ARBA00009995"/>
    </source>
</evidence>
<dbReference type="Gene3D" id="3.40.50.2000">
    <property type="entry name" value="Glycogen Phosphorylase B"/>
    <property type="match status" value="2"/>
</dbReference>
<feature type="signal peptide" evidence="5">
    <location>
        <begin position="1"/>
        <end position="18"/>
    </location>
</feature>
<organism evidence="6 8">
    <name type="scientific">Parnassius mnemosyne</name>
    <name type="common">clouded apollo</name>
    <dbReference type="NCBI Taxonomy" id="213953"/>
    <lineage>
        <taxon>Eukaryota</taxon>
        <taxon>Metazoa</taxon>
        <taxon>Ecdysozoa</taxon>
        <taxon>Arthropoda</taxon>
        <taxon>Hexapoda</taxon>
        <taxon>Insecta</taxon>
        <taxon>Pterygota</taxon>
        <taxon>Neoptera</taxon>
        <taxon>Endopterygota</taxon>
        <taxon>Lepidoptera</taxon>
        <taxon>Glossata</taxon>
        <taxon>Ditrysia</taxon>
        <taxon>Papilionoidea</taxon>
        <taxon>Papilionidae</taxon>
        <taxon>Parnassiinae</taxon>
        <taxon>Parnassini</taxon>
        <taxon>Parnassius</taxon>
        <taxon>Driopa</taxon>
    </lineage>
</organism>
<comment type="similarity">
    <text evidence="1 4">Belongs to the UDP-glycosyltransferase family.</text>
</comment>
<dbReference type="CDD" id="cd03784">
    <property type="entry name" value="GT1_Gtf-like"/>
    <property type="match status" value="1"/>
</dbReference>
<evidence type="ECO:0000256" key="4">
    <source>
        <dbReference type="RuleBase" id="RU003718"/>
    </source>
</evidence>
<protein>
    <recommendedName>
        <fullName evidence="5">UDP-glucuronosyltransferase</fullName>
        <ecNumber evidence="5">2.4.1.17</ecNumber>
    </recommendedName>
</protein>
<feature type="transmembrane region" description="Helical" evidence="5">
    <location>
        <begin position="476"/>
        <end position="496"/>
    </location>
</feature>
<dbReference type="SUPFAM" id="SSF53756">
    <property type="entry name" value="UDP-Glycosyltransferase/glycogen phosphorylase"/>
    <property type="match status" value="1"/>
</dbReference>
<dbReference type="PANTHER" id="PTHR48043">
    <property type="entry name" value="EG:EG0003.4 PROTEIN-RELATED"/>
    <property type="match status" value="1"/>
</dbReference>
<comment type="subcellular location">
    <subcellularLocation>
        <location evidence="5">Membrane</location>
        <topology evidence="5">Single-pass membrane protein</topology>
    </subcellularLocation>
</comment>
<dbReference type="PROSITE" id="PS00375">
    <property type="entry name" value="UDPGT"/>
    <property type="match status" value="1"/>
</dbReference>
<name>A0AAV1L3K3_9NEOP</name>
<keyword evidence="5" id="KW-0812">Transmembrane</keyword>
<accession>A0AAV1L3K3</accession>
<dbReference type="EMBL" id="CAVLGL010000084">
    <property type="protein sequence ID" value="CAK1589390.1"/>
    <property type="molecule type" value="Genomic_DNA"/>
</dbReference>
<evidence type="ECO:0000313" key="8">
    <source>
        <dbReference type="Proteomes" id="UP001314205"/>
    </source>
</evidence>
<comment type="caution">
    <text evidence="6">The sequence shown here is derived from an EMBL/GenBank/DDBJ whole genome shotgun (WGS) entry which is preliminary data.</text>
</comment>
<dbReference type="Pfam" id="PF00201">
    <property type="entry name" value="UDPGT"/>
    <property type="match status" value="1"/>
</dbReference>
<evidence type="ECO:0000256" key="5">
    <source>
        <dbReference type="RuleBase" id="RU362059"/>
    </source>
</evidence>
<comment type="catalytic activity">
    <reaction evidence="5">
        <text>glucuronate acceptor + UDP-alpha-D-glucuronate = acceptor beta-D-glucuronoside + UDP + H(+)</text>
        <dbReference type="Rhea" id="RHEA:21032"/>
        <dbReference type="ChEBI" id="CHEBI:15378"/>
        <dbReference type="ChEBI" id="CHEBI:58052"/>
        <dbReference type="ChEBI" id="CHEBI:58223"/>
        <dbReference type="ChEBI" id="CHEBI:132367"/>
        <dbReference type="ChEBI" id="CHEBI:132368"/>
        <dbReference type="EC" id="2.4.1.17"/>
    </reaction>
</comment>
<evidence type="ECO:0000256" key="3">
    <source>
        <dbReference type="ARBA" id="ARBA00022679"/>
    </source>
</evidence>
<keyword evidence="5" id="KW-0472">Membrane</keyword>
<dbReference type="InterPro" id="IPR050271">
    <property type="entry name" value="UDP-glycosyltransferase"/>
</dbReference>
<keyword evidence="8" id="KW-1185">Reference proteome</keyword>
<reference evidence="6 8" key="1">
    <citation type="submission" date="2023-11" db="EMBL/GenBank/DDBJ databases">
        <authorList>
            <person name="Hedman E."/>
            <person name="Englund M."/>
            <person name="Stromberg M."/>
            <person name="Nyberg Akerstrom W."/>
            <person name="Nylinder S."/>
            <person name="Jareborg N."/>
            <person name="Kallberg Y."/>
            <person name="Kronander E."/>
        </authorList>
    </citation>
    <scope>NUCLEOTIDE SEQUENCE [LARGE SCALE GENOMIC DNA]</scope>
</reference>
<evidence type="ECO:0000313" key="6">
    <source>
        <dbReference type="EMBL" id="CAK1589390.1"/>
    </source>
</evidence>
<keyword evidence="2 4" id="KW-0328">Glycosyltransferase</keyword>
<gene>
    <name evidence="7" type="ORF">PARMNEM_LOCUS22847</name>
    <name evidence="6" type="ORF">PARMNEM_LOCUS9899</name>
</gene>
<dbReference type="EMBL" id="CAVLGL010000168">
    <property type="protein sequence ID" value="CAK1604658.1"/>
    <property type="molecule type" value="Genomic_DNA"/>
</dbReference>
<feature type="chain" id="PRO_5044522843" description="UDP-glucuronosyltransferase" evidence="5">
    <location>
        <begin position="19"/>
        <end position="516"/>
    </location>
</feature>
<sequence length="516" mass="59782">MFVVYFVWFSIIFTNVETARILAVFPTPSISHQIVFRPLTQELVKRGHEVVVFTTDPAFLKGNAPDNLTEIDLHELSYSSYAKFVERIDVSGSNRFDKMKFGFDVLLKVFKEQMKTNESQEIIFAENAHFDLLLVEACARATLGLSHLFKVPVIQVSSLGDIVNNYEIVGAQSHPFLYPTLLRDRLYNLTMWEKVTQLYSEIKIYNLIYSLEKTENTVIRDIFGPNTPPLNELYNNVEMLFLNIHPIWDNNRPVPPNVIYMGGLHLNPEKALPKDLKFYLDSSKNGVIYLSFGTNIQPSLLPTEKIKLLVNVFSRLQYDVLWKWDLDELPGRSNNIKISKWLPQSDLLRHPNIKLFITQGGLQSTDEAIKAGVPLIGIPMLGDQWYNVEQYTYHKIGLRLDLHTLNEEKLETAITTILNDESYRQNIAHLRKIMSDQPQRPLDRAVWWTEYVLRFGGARHLRAPTANIKWIDYIELELVCLLLTILLIMLTMFYFLTKIIIRKLISINIFTKVKES</sequence>
<evidence type="ECO:0000313" key="7">
    <source>
        <dbReference type="EMBL" id="CAK1604658.1"/>
    </source>
</evidence>
<dbReference type="FunFam" id="3.40.50.2000:FF:000050">
    <property type="entry name" value="UDP-glucuronosyltransferase"/>
    <property type="match status" value="1"/>
</dbReference>
<dbReference type="GO" id="GO:0015020">
    <property type="term" value="F:glucuronosyltransferase activity"/>
    <property type="evidence" value="ECO:0007669"/>
    <property type="project" value="UniProtKB-EC"/>
</dbReference>
<keyword evidence="5" id="KW-0732">Signal</keyword>
<dbReference type="PANTHER" id="PTHR48043:SF159">
    <property type="entry name" value="EG:EG0003.4 PROTEIN-RELATED"/>
    <property type="match status" value="1"/>
</dbReference>
<keyword evidence="3 4" id="KW-0808">Transferase</keyword>
<dbReference type="EC" id="2.4.1.17" evidence="5"/>